<dbReference type="Pfam" id="PF00889">
    <property type="entry name" value="EF_TS"/>
    <property type="match status" value="1"/>
</dbReference>
<keyword evidence="3 5" id="KW-0251">Elongation factor</keyword>
<sequence>MTNNVRLIQKLRNQTGAGIMAVKSALDQAAGDENKAAAILRKKGEKIAAKKQAEREAKDGVVDAYIHTSAKVGSMIVLACETDFVAKNEQFKNLAHEIAMQLAAMRPEYVSSDDVPEDVKEKEMDIYKEQLKQAGSASSADKKPTSVTEKILEGKMNKFYASVCLLNQPYIKDDKRTIRDLINEATAKLGEKIEVKQMIVFTL</sequence>
<keyword evidence="5" id="KW-0963">Cytoplasm</keyword>
<name>A0A1F6FNP4_9BACT</name>
<evidence type="ECO:0000313" key="7">
    <source>
        <dbReference type="EMBL" id="OGG87471.1"/>
    </source>
</evidence>
<gene>
    <name evidence="5 7" type="primary">tsf</name>
    <name evidence="7" type="ORF">A3B87_00015</name>
</gene>
<comment type="caution">
    <text evidence="7">The sequence shown here is derived from an EMBL/GenBank/DDBJ whole genome shotgun (WGS) entry which is preliminary data.</text>
</comment>
<dbReference type="InterPro" id="IPR036402">
    <property type="entry name" value="EF-Ts_dimer_sf"/>
</dbReference>
<dbReference type="GO" id="GO:0005737">
    <property type="term" value="C:cytoplasm"/>
    <property type="evidence" value="ECO:0007669"/>
    <property type="project" value="UniProtKB-SubCell"/>
</dbReference>
<evidence type="ECO:0000256" key="5">
    <source>
        <dbReference type="HAMAP-Rule" id="MF_00050"/>
    </source>
</evidence>
<dbReference type="InterPro" id="IPR014039">
    <property type="entry name" value="Transl_elong_EFTs/EF1B_dimer"/>
</dbReference>
<comment type="subcellular location">
    <subcellularLocation>
        <location evidence="5">Cytoplasm</location>
    </subcellularLocation>
</comment>
<evidence type="ECO:0000313" key="8">
    <source>
        <dbReference type="Proteomes" id="UP000179136"/>
    </source>
</evidence>
<dbReference type="InterPro" id="IPR009060">
    <property type="entry name" value="UBA-like_sf"/>
</dbReference>
<dbReference type="PROSITE" id="PS01126">
    <property type="entry name" value="EF_TS_1"/>
    <property type="match status" value="1"/>
</dbReference>
<dbReference type="STRING" id="1798561.A3B87_00015"/>
<dbReference type="SUPFAM" id="SSF46934">
    <property type="entry name" value="UBA-like"/>
    <property type="match status" value="1"/>
</dbReference>
<dbReference type="AlphaFoldDB" id="A0A1F6FNP4"/>
<accession>A0A1F6FNP4</accession>
<evidence type="ECO:0000256" key="3">
    <source>
        <dbReference type="ARBA" id="ARBA00022768"/>
    </source>
</evidence>
<comment type="similarity">
    <text evidence="1 5">Belongs to the EF-Ts family.</text>
</comment>
<feature type="region of interest" description="Involved in Mg(2+) ion dislocation from EF-Tu" evidence="5">
    <location>
        <begin position="82"/>
        <end position="85"/>
    </location>
</feature>
<dbReference type="EMBL" id="MFMW01000012">
    <property type="protein sequence ID" value="OGG87471.1"/>
    <property type="molecule type" value="Genomic_DNA"/>
</dbReference>
<evidence type="ECO:0000256" key="1">
    <source>
        <dbReference type="ARBA" id="ARBA00005532"/>
    </source>
</evidence>
<dbReference type="InterPro" id="IPR018101">
    <property type="entry name" value="Transl_elong_Ts_CS"/>
</dbReference>
<dbReference type="GO" id="GO:0003746">
    <property type="term" value="F:translation elongation factor activity"/>
    <property type="evidence" value="ECO:0007669"/>
    <property type="project" value="UniProtKB-UniRule"/>
</dbReference>
<dbReference type="HAMAP" id="MF_00050">
    <property type="entry name" value="EF_Ts"/>
    <property type="match status" value="1"/>
</dbReference>
<protein>
    <recommendedName>
        <fullName evidence="2 5">Elongation factor Ts</fullName>
        <shortName evidence="5">EF-Ts</shortName>
    </recommendedName>
</protein>
<dbReference type="FunFam" id="1.10.8.10:FF:000001">
    <property type="entry name" value="Elongation factor Ts"/>
    <property type="match status" value="1"/>
</dbReference>
<dbReference type="Gene3D" id="1.10.8.10">
    <property type="entry name" value="DNA helicase RuvA subunit, C-terminal domain"/>
    <property type="match status" value="1"/>
</dbReference>
<evidence type="ECO:0000256" key="2">
    <source>
        <dbReference type="ARBA" id="ARBA00016956"/>
    </source>
</evidence>
<dbReference type="Gene3D" id="3.30.479.20">
    <property type="entry name" value="Elongation factor Ts, dimerisation domain"/>
    <property type="match status" value="1"/>
</dbReference>
<proteinExistence type="inferred from homology"/>
<dbReference type="Gene3D" id="1.10.286.20">
    <property type="match status" value="1"/>
</dbReference>
<dbReference type="InterPro" id="IPR001816">
    <property type="entry name" value="Transl_elong_EFTs/EF1B"/>
</dbReference>
<evidence type="ECO:0000256" key="4">
    <source>
        <dbReference type="ARBA" id="ARBA00022917"/>
    </source>
</evidence>
<organism evidence="7 8">
    <name type="scientific">Candidatus Kuenenbacteria bacterium RIFCSPHIGHO2_02_FULL_39_13</name>
    <dbReference type="NCBI Taxonomy" id="1798561"/>
    <lineage>
        <taxon>Bacteria</taxon>
        <taxon>Candidatus Kueneniibacteriota</taxon>
    </lineage>
</organism>
<reference evidence="7 8" key="1">
    <citation type="journal article" date="2016" name="Nat. Commun.">
        <title>Thousands of microbial genomes shed light on interconnected biogeochemical processes in an aquifer system.</title>
        <authorList>
            <person name="Anantharaman K."/>
            <person name="Brown C.T."/>
            <person name="Hug L.A."/>
            <person name="Sharon I."/>
            <person name="Castelle C.J."/>
            <person name="Probst A.J."/>
            <person name="Thomas B.C."/>
            <person name="Singh A."/>
            <person name="Wilkins M.J."/>
            <person name="Karaoz U."/>
            <person name="Brodie E.L."/>
            <person name="Williams K.H."/>
            <person name="Hubbard S.S."/>
            <person name="Banfield J.F."/>
        </authorList>
    </citation>
    <scope>NUCLEOTIDE SEQUENCE [LARGE SCALE GENOMIC DNA]</scope>
</reference>
<dbReference type="Proteomes" id="UP000179136">
    <property type="component" value="Unassembled WGS sequence"/>
</dbReference>
<comment type="function">
    <text evidence="5">Associates with the EF-Tu.GDP complex and induces the exchange of GDP to GTP. It remains bound to the aminoacyl-tRNA.EF-Tu.GTP complex up to the GTP hydrolysis stage on the ribosome.</text>
</comment>
<dbReference type="SUPFAM" id="SSF54713">
    <property type="entry name" value="Elongation factor Ts (EF-Ts), dimerisation domain"/>
    <property type="match status" value="1"/>
</dbReference>
<evidence type="ECO:0000259" key="6">
    <source>
        <dbReference type="Pfam" id="PF00889"/>
    </source>
</evidence>
<dbReference type="PANTHER" id="PTHR11741:SF0">
    <property type="entry name" value="ELONGATION FACTOR TS, MITOCHONDRIAL"/>
    <property type="match status" value="1"/>
</dbReference>
<dbReference type="PANTHER" id="PTHR11741">
    <property type="entry name" value="ELONGATION FACTOR TS"/>
    <property type="match status" value="1"/>
</dbReference>
<feature type="domain" description="Translation elongation factor EFTs/EF1B dimerisation" evidence="6">
    <location>
        <begin position="33"/>
        <end position="201"/>
    </location>
</feature>
<keyword evidence="4 5" id="KW-0648">Protein biosynthesis</keyword>